<comment type="pathway">
    <text evidence="4">Protein modification; peptidyl-diphthamide biosynthesis.</text>
</comment>
<keyword evidence="9" id="KW-0539">Nucleus</keyword>
<proteinExistence type="inferred from homology"/>
<dbReference type="InterPro" id="IPR044248">
    <property type="entry name" value="DPH3/4-like"/>
</dbReference>
<evidence type="ECO:0000256" key="13">
    <source>
        <dbReference type="ARBA" id="ARBA00048125"/>
    </source>
</evidence>
<dbReference type="GO" id="GO:0046872">
    <property type="term" value="F:metal ion binding"/>
    <property type="evidence" value="ECO:0007669"/>
    <property type="project" value="UniProtKB-KW"/>
</dbReference>
<reference evidence="16" key="1">
    <citation type="submission" date="2023-03" db="EMBL/GenBank/DDBJ databases">
        <title>Massive genome expansion in bonnet fungi (Mycena s.s.) driven by repeated elements and novel gene families across ecological guilds.</title>
        <authorList>
            <consortium name="Lawrence Berkeley National Laboratory"/>
            <person name="Harder C.B."/>
            <person name="Miyauchi S."/>
            <person name="Viragh M."/>
            <person name="Kuo A."/>
            <person name="Thoen E."/>
            <person name="Andreopoulos B."/>
            <person name="Lu D."/>
            <person name="Skrede I."/>
            <person name="Drula E."/>
            <person name="Henrissat B."/>
            <person name="Morin E."/>
            <person name="Kohler A."/>
            <person name="Barry K."/>
            <person name="LaButti K."/>
            <person name="Morin E."/>
            <person name="Salamov A."/>
            <person name="Lipzen A."/>
            <person name="Mereny Z."/>
            <person name="Hegedus B."/>
            <person name="Baldrian P."/>
            <person name="Stursova M."/>
            <person name="Weitz H."/>
            <person name="Taylor A."/>
            <person name="Grigoriev I.V."/>
            <person name="Nagy L.G."/>
            <person name="Martin F."/>
            <person name="Kauserud H."/>
        </authorList>
    </citation>
    <scope>NUCLEOTIDE SEQUENCE</scope>
    <source>
        <strain evidence="16">9144</strain>
    </source>
</reference>
<dbReference type="Gene3D" id="1.10.287.110">
    <property type="entry name" value="DnaJ domain"/>
    <property type="match status" value="1"/>
</dbReference>
<dbReference type="SMART" id="SM00271">
    <property type="entry name" value="DnaJ"/>
    <property type="match status" value="1"/>
</dbReference>
<evidence type="ECO:0000256" key="8">
    <source>
        <dbReference type="ARBA" id="ARBA00023004"/>
    </source>
</evidence>
<protein>
    <recommendedName>
        <fullName evidence="12">Diphthamide biosynthesis protein 3</fullName>
    </recommendedName>
    <alternativeName>
        <fullName evidence="6">Diphthamide biosynthesis protein 4</fullName>
    </alternativeName>
</protein>
<organism evidence="16 17">
    <name type="scientific">Mycena pura</name>
    <dbReference type="NCBI Taxonomy" id="153505"/>
    <lineage>
        <taxon>Eukaryota</taxon>
        <taxon>Fungi</taxon>
        <taxon>Dikarya</taxon>
        <taxon>Basidiomycota</taxon>
        <taxon>Agaricomycotina</taxon>
        <taxon>Agaricomycetes</taxon>
        <taxon>Agaricomycetidae</taxon>
        <taxon>Agaricales</taxon>
        <taxon>Marasmiineae</taxon>
        <taxon>Mycenaceae</taxon>
        <taxon>Mycena</taxon>
    </lineage>
</organism>
<evidence type="ECO:0000259" key="14">
    <source>
        <dbReference type="PROSITE" id="PS50076"/>
    </source>
</evidence>
<dbReference type="PRINTS" id="PR00625">
    <property type="entry name" value="JDOMAIN"/>
</dbReference>
<dbReference type="GO" id="GO:0005737">
    <property type="term" value="C:cytoplasm"/>
    <property type="evidence" value="ECO:0007669"/>
    <property type="project" value="UniProtKB-SubCell"/>
</dbReference>
<sequence length="142" mass="15403">MTLDYYALLQVTQRASPADIKAAYHRALLAAHPDKNPSSAVDITVLQDAYRVLSAPALRAQHDLQLKNTKGPIGTGSRPAQIISLTEFQEDPACDAWSHPCRCGAQYTITVAEMDAGCHLVPCASCSEVIWVGYEMAEDADE</sequence>
<dbReference type="InterPro" id="IPR001623">
    <property type="entry name" value="DnaJ_domain"/>
</dbReference>
<dbReference type="GO" id="GO:0005634">
    <property type="term" value="C:nucleus"/>
    <property type="evidence" value="ECO:0007669"/>
    <property type="project" value="UniProtKB-SubCell"/>
</dbReference>
<dbReference type="EMBL" id="JARJCW010000030">
    <property type="protein sequence ID" value="KAJ7209745.1"/>
    <property type="molecule type" value="Genomic_DNA"/>
</dbReference>
<comment type="subcellular location">
    <subcellularLocation>
        <location evidence="3">Cytoplasm</location>
    </subcellularLocation>
    <subcellularLocation>
        <location evidence="2">Nucleus</location>
    </subcellularLocation>
</comment>
<dbReference type="Gene3D" id="3.10.660.10">
    <property type="entry name" value="DPH Zinc finger"/>
    <property type="match status" value="1"/>
</dbReference>
<comment type="catalytic activity">
    <reaction evidence="13">
        <text>2 [3Fe-4S](0)-[protein] + 2 Fe(2+)-[Dph3] + NADH = 2 [4Fe-4S](1+)-[protein] + 2 [Dph3] + NAD(+) + H(+)</text>
        <dbReference type="Rhea" id="RHEA:71239"/>
        <dbReference type="Rhea" id="RHEA-COMP:17997"/>
        <dbReference type="Rhea" id="RHEA-COMP:17998"/>
        <dbReference type="Rhea" id="RHEA-COMP:18001"/>
        <dbReference type="Rhea" id="RHEA-COMP:18002"/>
        <dbReference type="ChEBI" id="CHEBI:15378"/>
        <dbReference type="ChEBI" id="CHEBI:29033"/>
        <dbReference type="ChEBI" id="CHEBI:33723"/>
        <dbReference type="ChEBI" id="CHEBI:47402"/>
        <dbReference type="ChEBI" id="CHEBI:57540"/>
        <dbReference type="ChEBI" id="CHEBI:57945"/>
        <dbReference type="ChEBI" id="CHEBI:83228"/>
    </reaction>
</comment>
<evidence type="ECO:0000313" key="16">
    <source>
        <dbReference type="EMBL" id="KAJ7209745.1"/>
    </source>
</evidence>
<dbReference type="AlphaFoldDB" id="A0AAD6YA83"/>
<dbReference type="InterPro" id="IPR036869">
    <property type="entry name" value="J_dom_sf"/>
</dbReference>
<dbReference type="CDD" id="cd06257">
    <property type="entry name" value="DnaJ"/>
    <property type="match status" value="1"/>
</dbReference>
<name>A0AAD6YA83_9AGAR</name>
<dbReference type="Pfam" id="PF05207">
    <property type="entry name" value="Zn_ribbon_CSL"/>
    <property type="match status" value="1"/>
</dbReference>
<comment type="catalytic activity">
    <reaction evidence="11">
        <text>[3Fe-4S](1+)-[protein] + Fe(2+)-[Dph3] = [3Fe-4S](0)-[protein] + Fe(3+)-[Dph3]</text>
        <dbReference type="Rhea" id="RHEA:71235"/>
        <dbReference type="Rhea" id="RHEA-COMP:17996"/>
        <dbReference type="Rhea" id="RHEA-COMP:17997"/>
        <dbReference type="Rhea" id="RHEA-COMP:18002"/>
        <dbReference type="Rhea" id="RHEA-COMP:18003"/>
        <dbReference type="ChEBI" id="CHEBI:29033"/>
        <dbReference type="ChEBI" id="CHEBI:29034"/>
        <dbReference type="ChEBI" id="CHEBI:33751"/>
        <dbReference type="ChEBI" id="CHEBI:47402"/>
        <dbReference type="ChEBI" id="CHEBI:83228"/>
    </reaction>
</comment>
<dbReference type="Pfam" id="PF00226">
    <property type="entry name" value="DnaJ"/>
    <property type="match status" value="1"/>
</dbReference>
<evidence type="ECO:0000256" key="1">
    <source>
        <dbReference type="ARBA" id="ARBA00003474"/>
    </source>
</evidence>
<evidence type="ECO:0000259" key="15">
    <source>
        <dbReference type="PROSITE" id="PS51074"/>
    </source>
</evidence>
<evidence type="ECO:0000256" key="7">
    <source>
        <dbReference type="ARBA" id="ARBA00022723"/>
    </source>
</evidence>
<keyword evidence="8" id="KW-0408">Iron</keyword>
<dbReference type="InterPro" id="IPR007872">
    <property type="entry name" value="DPH_MB_dom"/>
</dbReference>
<feature type="domain" description="J" evidence="14">
    <location>
        <begin position="4"/>
        <end position="66"/>
    </location>
</feature>
<comment type="similarity">
    <text evidence="10">Belongs to the DPH3 family.</text>
</comment>
<dbReference type="InterPro" id="IPR036671">
    <property type="entry name" value="DPH_MB_sf"/>
</dbReference>
<evidence type="ECO:0000313" key="17">
    <source>
        <dbReference type="Proteomes" id="UP001219525"/>
    </source>
</evidence>
<evidence type="ECO:0000256" key="12">
    <source>
        <dbReference type="ARBA" id="ARBA00041070"/>
    </source>
</evidence>
<evidence type="ECO:0000256" key="9">
    <source>
        <dbReference type="ARBA" id="ARBA00023242"/>
    </source>
</evidence>
<evidence type="ECO:0000256" key="11">
    <source>
        <dbReference type="ARBA" id="ARBA00036267"/>
    </source>
</evidence>
<dbReference type="GO" id="GO:0017183">
    <property type="term" value="P:protein histidyl modification to diphthamide"/>
    <property type="evidence" value="ECO:0007669"/>
    <property type="project" value="InterPro"/>
</dbReference>
<comment type="similarity">
    <text evidence="5">Belongs to the DPH4 family.</text>
</comment>
<comment type="caution">
    <text evidence="16">The sequence shown here is derived from an EMBL/GenBank/DDBJ whole genome shotgun (WGS) entry which is preliminary data.</text>
</comment>
<gene>
    <name evidence="16" type="ORF">GGX14DRAFT_631890</name>
</gene>
<evidence type="ECO:0000256" key="5">
    <source>
        <dbReference type="ARBA" id="ARBA00006169"/>
    </source>
</evidence>
<dbReference type="Proteomes" id="UP001219525">
    <property type="component" value="Unassembled WGS sequence"/>
</dbReference>
<dbReference type="PROSITE" id="PS51074">
    <property type="entry name" value="DPH_MB"/>
    <property type="match status" value="1"/>
</dbReference>
<dbReference type="SUPFAM" id="SSF144217">
    <property type="entry name" value="CSL zinc finger"/>
    <property type="match status" value="1"/>
</dbReference>
<feature type="domain" description="DPH-type MB" evidence="15">
    <location>
        <begin position="79"/>
        <end position="135"/>
    </location>
</feature>
<comment type="function">
    <text evidence="1">Required for the first step of diphthamide biosynthesis, the transfer of 3-amino-3-carboxypropyl from S-adenosyl-L-methionine to a histidine residue. Diphthamide is a post-translational modification of histidine which occurs in elongation factor 2.</text>
</comment>
<evidence type="ECO:0000256" key="4">
    <source>
        <dbReference type="ARBA" id="ARBA00005156"/>
    </source>
</evidence>
<dbReference type="PANTHER" id="PTHR21454">
    <property type="entry name" value="DPH3 HOMOLOG-RELATED"/>
    <property type="match status" value="1"/>
</dbReference>
<accession>A0AAD6YA83</accession>
<dbReference type="PANTHER" id="PTHR21454:SF31">
    <property type="entry name" value="DIPHTHAMIDE BIOSYNTHESIS PROTEIN 3"/>
    <property type="match status" value="1"/>
</dbReference>
<dbReference type="SUPFAM" id="SSF46565">
    <property type="entry name" value="Chaperone J-domain"/>
    <property type="match status" value="1"/>
</dbReference>
<dbReference type="PROSITE" id="PS50076">
    <property type="entry name" value="DNAJ_2"/>
    <property type="match status" value="1"/>
</dbReference>
<evidence type="ECO:0000256" key="3">
    <source>
        <dbReference type="ARBA" id="ARBA00004496"/>
    </source>
</evidence>
<evidence type="ECO:0000256" key="6">
    <source>
        <dbReference type="ARBA" id="ARBA00021797"/>
    </source>
</evidence>
<evidence type="ECO:0000256" key="2">
    <source>
        <dbReference type="ARBA" id="ARBA00004123"/>
    </source>
</evidence>
<keyword evidence="7" id="KW-0479">Metal-binding</keyword>
<evidence type="ECO:0000256" key="10">
    <source>
        <dbReference type="ARBA" id="ARBA00024032"/>
    </source>
</evidence>
<keyword evidence="17" id="KW-1185">Reference proteome</keyword>